<organism evidence="2 3">
    <name type="scientific">Syntrophobotulus glycolicus (strain DSM 8271 / FlGlyR)</name>
    <dbReference type="NCBI Taxonomy" id="645991"/>
    <lineage>
        <taxon>Bacteria</taxon>
        <taxon>Bacillati</taxon>
        <taxon>Bacillota</taxon>
        <taxon>Clostridia</taxon>
        <taxon>Eubacteriales</taxon>
        <taxon>Desulfitobacteriaceae</taxon>
        <taxon>Syntrophobotulus</taxon>
    </lineage>
</organism>
<proteinExistence type="predicted"/>
<dbReference type="STRING" id="645991.Sgly_2031"/>
<dbReference type="InterPro" id="IPR051460">
    <property type="entry name" value="HdrC_iron-sulfur_subunit"/>
</dbReference>
<sequence length="334" mass="37410">MAGRKKLPATFEIIRGNIMKYGNPLALNGKEISSWAKELNLPTTGKLLFYTGGEYQLLPYIDSLVKTMSIIDPNSGLFSLLMKVRGLVNKTGINAEKIYASILAKDKQRYRSINYKAAVILKRLGYDLCYNGAEELYSGALLYELGFWKDLKKHAPKVIEYINKTGAETIICLSPHAAEMFKLIFPEMTGFPDVKVRTFVDMVAEKANQLPKIKLEKPVVIHDSCRLARDLGVFDEIRVILEAMGAEYVEPLRNKDWTTCCGGPSKLLFPDVSKVVSGRRITELAETGADRALISCPYCLSALEGGLKTTDDSLILEDLVEFIYRGFEDNERVE</sequence>
<name>F0T1I3_SYNGF</name>
<dbReference type="PANTHER" id="PTHR43255">
    <property type="entry name" value="IRON-SULFUR-BINDING OXIDOREDUCTASE FADF-RELATED-RELATED"/>
    <property type="match status" value="1"/>
</dbReference>
<gene>
    <name evidence="2" type="ordered locus">Sgly_2031</name>
</gene>
<dbReference type="AlphaFoldDB" id="F0T1I3"/>
<dbReference type="Pfam" id="PF02754">
    <property type="entry name" value="CCG"/>
    <property type="match status" value="1"/>
</dbReference>
<dbReference type="GO" id="GO:0005886">
    <property type="term" value="C:plasma membrane"/>
    <property type="evidence" value="ECO:0007669"/>
    <property type="project" value="TreeGrafter"/>
</dbReference>
<dbReference type="eggNOG" id="COG0247">
    <property type="taxonomic scope" value="Bacteria"/>
</dbReference>
<accession>F0T1I3</accession>
<dbReference type="GO" id="GO:0016491">
    <property type="term" value="F:oxidoreductase activity"/>
    <property type="evidence" value="ECO:0007669"/>
    <property type="project" value="UniProtKB-ARBA"/>
</dbReference>
<reference evidence="2 3" key="1">
    <citation type="journal article" date="2011" name="Stand. Genomic Sci.">
        <title>Complete genome sequence of Syntrophobotulus glycolicus type strain (FlGlyR).</title>
        <authorList>
            <person name="Han C."/>
            <person name="Mwirichia R."/>
            <person name="Chertkov O."/>
            <person name="Held B."/>
            <person name="Lapidus A."/>
            <person name="Nolan M."/>
            <person name="Lucas S."/>
            <person name="Hammon N."/>
            <person name="Deshpande S."/>
            <person name="Cheng J.F."/>
            <person name="Tapia R."/>
            <person name="Goodwin L."/>
            <person name="Pitluck S."/>
            <person name="Huntemann M."/>
            <person name="Liolios K."/>
            <person name="Ivanova N."/>
            <person name="Pagani I."/>
            <person name="Mavromatis K."/>
            <person name="Ovchinikova G."/>
            <person name="Pati A."/>
            <person name="Chen A."/>
            <person name="Palaniappan K."/>
            <person name="Land M."/>
            <person name="Hauser L."/>
            <person name="Brambilla E.M."/>
            <person name="Rohde M."/>
            <person name="Spring S."/>
            <person name="Sikorski J."/>
            <person name="Goker M."/>
            <person name="Woyke T."/>
            <person name="Bristow J."/>
            <person name="Eisen J.A."/>
            <person name="Markowitz V."/>
            <person name="Hugenholtz P."/>
            <person name="Kyrpides N.C."/>
            <person name="Klenk H.P."/>
            <person name="Detter J.C."/>
        </authorList>
    </citation>
    <scope>NUCLEOTIDE SEQUENCE [LARGE SCALE GENOMIC DNA]</scope>
    <source>
        <strain evidence="3">DSM 8271 / FlGlyR</strain>
    </source>
</reference>
<evidence type="ECO:0000313" key="3">
    <source>
        <dbReference type="Proteomes" id="UP000007488"/>
    </source>
</evidence>
<dbReference type="PANTHER" id="PTHR43255:SF2">
    <property type="entry name" value="HETERODISULFIDE REDUCTASE RELATED PROTEIN"/>
    <property type="match status" value="1"/>
</dbReference>
<dbReference type="EMBL" id="CP002547">
    <property type="protein sequence ID" value="ADY56324.1"/>
    <property type="molecule type" value="Genomic_DNA"/>
</dbReference>
<keyword evidence="3" id="KW-1185">Reference proteome</keyword>
<dbReference type="KEGG" id="sgy:Sgly_2031"/>
<evidence type="ECO:0000313" key="2">
    <source>
        <dbReference type="EMBL" id="ADY56324.1"/>
    </source>
</evidence>
<protein>
    <recommendedName>
        <fullName evidence="1">Cysteine-rich domain-containing protein</fullName>
    </recommendedName>
</protein>
<dbReference type="HOGENOM" id="CLU_023081_2_1_9"/>
<dbReference type="InterPro" id="IPR004017">
    <property type="entry name" value="Cys_rich_dom"/>
</dbReference>
<feature type="domain" description="Cysteine-rich" evidence="1">
    <location>
        <begin position="219"/>
        <end position="303"/>
    </location>
</feature>
<dbReference type="Proteomes" id="UP000007488">
    <property type="component" value="Chromosome"/>
</dbReference>
<evidence type="ECO:0000259" key="1">
    <source>
        <dbReference type="Pfam" id="PF02754"/>
    </source>
</evidence>
<reference evidence="3" key="2">
    <citation type="submission" date="2011-02" db="EMBL/GenBank/DDBJ databases">
        <title>The complete genome of Syntrophobotulus glycolicus DSM 8271.</title>
        <authorList>
            <person name="Lucas S."/>
            <person name="Copeland A."/>
            <person name="Lapidus A."/>
            <person name="Bruce D."/>
            <person name="Goodwin L."/>
            <person name="Pitluck S."/>
            <person name="Kyrpides N."/>
            <person name="Mavromatis K."/>
            <person name="Pagani I."/>
            <person name="Ivanova N."/>
            <person name="Mikhailova N."/>
            <person name="Chertkov O."/>
            <person name="Held B."/>
            <person name="Detter J.C."/>
            <person name="Tapia R."/>
            <person name="Han C."/>
            <person name="Land M."/>
            <person name="Hauser L."/>
            <person name="Markowitz V."/>
            <person name="Cheng J.-F."/>
            <person name="Hugenholtz P."/>
            <person name="Woyke T."/>
            <person name="Wu D."/>
            <person name="Spring S."/>
            <person name="Schroeder M."/>
            <person name="Brambilla E."/>
            <person name="Klenk H.-P."/>
            <person name="Eisen J.A."/>
        </authorList>
    </citation>
    <scope>NUCLEOTIDE SEQUENCE [LARGE SCALE GENOMIC DNA]</scope>
    <source>
        <strain evidence="3">DSM 8271 / FlGlyR</strain>
    </source>
</reference>